<sequence length="319" mass="37309">MSANYTIYLGSSGKRNYQESVEHVIGRAEYILGKGYADEEVGVNSFLNKIYSKKENSSFYMGRIGVYYEAKASLELLLHSDVTTFKQDAYVGAKLRILSSEEPLSWISGYNTSCFFLPIMSDNPYLIHFLINSRNSFLGEYKRKDTYSFFLKNTLLALAGDWESLKVRSENFLNDSKMQKKDEKRIPDHEFYIALCNKDNEGMKIALEKLLEPKLAKNAVYDNNVWFDFYLQMQVLMYGKIASIHGFDLGIDSPIAPKELIEYKPLEKYEDPYDFMKEFDYSQPLENWIDFWKQKTNKANKQEKKLEKGFFSRFFNINL</sequence>
<reference evidence="1 2" key="1">
    <citation type="submission" date="2018-05" db="EMBL/GenBank/DDBJ databases">
        <title>Draft Genome Sequences for a Diverse set of 7 Haemophilus Species.</title>
        <authorList>
            <person name="Nichols M."/>
            <person name="Topaz N."/>
            <person name="Wang X."/>
            <person name="Wang X."/>
            <person name="Boxrud D."/>
        </authorList>
    </citation>
    <scope>NUCLEOTIDE SEQUENCE [LARGE SCALE GENOMIC DNA]</scope>
    <source>
        <strain evidence="1 2">C2002001239</strain>
    </source>
</reference>
<dbReference type="InterPro" id="IPR029074">
    <property type="entry name" value="Imm49"/>
</dbReference>
<evidence type="ECO:0000313" key="2">
    <source>
        <dbReference type="Proteomes" id="UP000253872"/>
    </source>
</evidence>
<accession>A0A369YGW9</accession>
<dbReference type="AlphaFoldDB" id="A0A369YGW9"/>
<dbReference type="Proteomes" id="UP000253872">
    <property type="component" value="Unassembled WGS sequence"/>
</dbReference>
<evidence type="ECO:0000313" key="1">
    <source>
        <dbReference type="EMBL" id="RDE74012.1"/>
    </source>
</evidence>
<dbReference type="EMBL" id="QEPN01000001">
    <property type="protein sequence ID" value="RDE74012.1"/>
    <property type="molecule type" value="Genomic_DNA"/>
</dbReference>
<comment type="caution">
    <text evidence="1">The sequence shown here is derived from an EMBL/GenBank/DDBJ whole genome shotgun (WGS) entry which is preliminary data.</text>
</comment>
<dbReference type="STRING" id="1035839.GCA_000238795_01562"/>
<proteinExistence type="predicted"/>
<organism evidence="1 2">
    <name type="scientific">Haemophilus sputorum</name>
    <dbReference type="NCBI Taxonomy" id="1078480"/>
    <lineage>
        <taxon>Bacteria</taxon>
        <taxon>Pseudomonadati</taxon>
        <taxon>Pseudomonadota</taxon>
        <taxon>Gammaproteobacteria</taxon>
        <taxon>Pasteurellales</taxon>
        <taxon>Pasteurellaceae</taxon>
        <taxon>Haemophilus</taxon>
    </lineage>
</organism>
<name>A0A369YGW9_9PAST</name>
<protein>
    <submittedName>
        <fullName evidence="1">Uncharacterized protein</fullName>
    </submittedName>
</protein>
<dbReference type="Pfam" id="PF15575">
    <property type="entry name" value="Imm49"/>
    <property type="match status" value="1"/>
</dbReference>
<gene>
    <name evidence="1" type="ORF">DPV93_02320</name>
</gene>
<dbReference type="RefSeq" id="WP_111401871.1">
    <property type="nucleotide sequence ID" value="NZ_QEPN01000001.1"/>
</dbReference>